<dbReference type="Proteomes" id="UP000176751">
    <property type="component" value="Unassembled WGS sequence"/>
</dbReference>
<accession>A0A1F5HF14</accession>
<keyword evidence="1" id="KW-0472">Membrane</keyword>
<dbReference type="STRING" id="1797737.A2196_05560"/>
<evidence type="ECO:0000256" key="1">
    <source>
        <dbReference type="SAM" id="Phobius"/>
    </source>
</evidence>
<keyword evidence="1" id="KW-1133">Transmembrane helix</keyword>
<name>A0A1F5HF14_9BACT</name>
<evidence type="ECO:0000313" key="2">
    <source>
        <dbReference type="EMBL" id="OGE02670.1"/>
    </source>
</evidence>
<dbReference type="AlphaFoldDB" id="A0A1F5HF14"/>
<protein>
    <submittedName>
        <fullName evidence="2">Uncharacterized protein</fullName>
    </submittedName>
</protein>
<gene>
    <name evidence="2" type="ORF">A2196_05560</name>
</gene>
<proteinExistence type="predicted"/>
<dbReference type="Gene3D" id="2.60.40.10">
    <property type="entry name" value="Immunoglobulins"/>
    <property type="match status" value="1"/>
</dbReference>
<comment type="caution">
    <text evidence="2">The sequence shown here is derived from an EMBL/GenBank/DDBJ whole genome shotgun (WGS) entry which is preliminary data.</text>
</comment>
<reference evidence="2 3" key="1">
    <citation type="journal article" date="2016" name="Nat. Commun.">
        <title>Thousands of microbial genomes shed light on interconnected biogeochemical processes in an aquifer system.</title>
        <authorList>
            <person name="Anantharaman K."/>
            <person name="Brown C.T."/>
            <person name="Hug L.A."/>
            <person name="Sharon I."/>
            <person name="Castelle C.J."/>
            <person name="Probst A.J."/>
            <person name="Thomas B.C."/>
            <person name="Singh A."/>
            <person name="Wilkins M.J."/>
            <person name="Karaoz U."/>
            <person name="Brodie E.L."/>
            <person name="Williams K.H."/>
            <person name="Hubbard S.S."/>
            <person name="Banfield J.F."/>
        </authorList>
    </citation>
    <scope>NUCLEOTIDE SEQUENCE [LARGE SCALE GENOMIC DNA]</scope>
</reference>
<dbReference type="Pfam" id="PF17957">
    <property type="entry name" value="Big_7"/>
    <property type="match status" value="1"/>
</dbReference>
<keyword evidence="1" id="KW-0812">Transmembrane</keyword>
<sequence length="170" mass="18514">MCSNLEIGLKSAFSLQMLKNKIFWLKIERVSPFIILAVLGLAVLNVLLTVFLAGLFLARANSQPKYSVSLVSDGISITQPSANQKVTGQTPITLSYLDGGQFSQVKFFVDDTVGLELAPIGSNEITFSLDTVEFPDGNHTLSFEAITHQGEISKDEVGVIFTNDQEASRE</sequence>
<dbReference type="InterPro" id="IPR013783">
    <property type="entry name" value="Ig-like_fold"/>
</dbReference>
<evidence type="ECO:0000313" key="3">
    <source>
        <dbReference type="Proteomes" id="UP000176751"/>
    </source>
</evidence>
<organism evidence="2 3">
    <name type="scientific">Candidatus Curtissbacteria bacterium RIFOXYA1_FULL_41_14</name>
    <dbReference type="NCBI Taxonomy" id="1797737"/>
    <lineage>
        <taxon>Bacteria</taxon>
        <taxon>Candidatus Curtissiibacteriota</taxon>
    </lineage>
</organism>
<feature type="transmembrane region" description="Helical" evidence="1">
    <location>
        <begin position="33"/>
        <end position="57"/>
    </location>
</feature>
<dbReference type="EMBL" id="MFCA01000011">
    <property type="protein sequence ID" value="OGE02670.1"/>
    <property type="molecule type" value="Genomic_DNA"/>
</dbReference>